<dbReference type="PANTHER" id="PTHR43708">
    <property type="entry name" value="CONSERVED EXPRESSED OXIDOREDUCTASE (EUROFUNG)"/>
    <property type="match status" value="1"/>
</dbReference>
<protein>
    <submittedName>
        <fullName evidence="3">Uncharacterized oxidoreductase y4hM</fullName>
        <ecNumber evidence="3">1.-.-.-</ecNumber>
    </submittedName>
</protein>
<dbReference type="InterPro" id="IPR036291">
    <property type="entry name" value="NAD(P)-bd_dom_sf"/>
</dbReference>
<dbReference type="EMBL" id="CCND01000017">
    <property type="protein sequence ID" value="CDX58945.1"/>
    <property type="molecule type" value="Genomic_DNA"/>
</dbReference>
<dbReference type="GO" id="GO:0000166">
    <property type="term" value="F:nucleotide binding"/>
    <property type="evidence" value="ECO:0007669"/>
    <property type="project" value="InterPro"/>
</dbReference>
<dbReference type="Pfam" id="PF01408">
    <property type="entry name" value="GFO_IDH_MocA"/>
    <property type="match status" value="1"/>
</dbReference>
<name>A0A0K2W1L2_MESPL</name>
<proteinExistence type="predicted"/>
<dbReference type="PANTHER" id="PTHR43708:SF3">
    <property type="entry name" value="OXIDOREDUCTASE"/>
    <property type="match status" value="1"/>
</dbReference>
<organism evidence="3 4">
    <name type="scientific">Mesorhizobium plurifarium</name>
    <dbReference type="NCBI Taxonomy" id="69974"/>
    <lineage>
        <taxon>Bacteria</taxon>
        <taxon>Pseudomonadati</taxon>
        <taxon>Pseudomonadota</taxon>
        <taxon>Alphaproteobacteria</taxon>
        <taxon>Hyphomicrobiales</taxon>
        <taxon>Phyllobacteriaceae</taxon>
        <taxon>Mesorhizobium</taxon>
    </lineage>
</organism>
<dbReference type="Gene3D" id="3.30.360.10">
    <property type="entry name" value="Dihydrodipicolinate Reductase, domain 2"/>
    <property type="match status" value="1"/>
</dbReference>
<dbReference type="Gene3D" id="3.40.50.720">
    <property type="entry name" value="NAD(P)-binding Rossmann-like Domain"/>
    <property type="match status" value="1"/>
</dbReference>
<dbReference type="SUPFAM" id="SSF51735">
    <property type="entry name" value="NAD(P)-binding Rossmann-fold domains"/>
    <property type="match status" value="1"/>
</dbReference>
<gene>
    <name evidence="3" type="ORF">MPL1032_240341</name>
</gene>
<sequence length="405" mass="43087">MSNLGRIIAIMVYATADGTSRQRLRVGMVGGGRNAFIGAVHRLAMRLDDQIALVAGALSSDPENAAASAAEIGIAPERSYADYRAMAKAEAARADGIEAVVIVTPNHLHAPIATAFLEAGIDVICDKPLSTTLEEAEALVALTRAKQRRFVVTLNNTGYAMVRQAREMVAAGELGRIVSVHGAYIQDWLTKPIDAEGQKQAEWRTDPARAGQSAVLADIGVHAFNLASFVSGFEAEAVSADLFTAVPGRRLDDNAHVLVRWSGGARGTILASQTSPGHYNDLSVRIYGEKAGLEWSGSRPEELRFSPYGEETRTLVRGGHGSTAEARRVSRMPAAHPEGYIEAFANFYRDAADIIRAHRSGGSVDASRVAQVPDVVDGARGVKFVAAAVESNAAGGAWTPARFRD</sequence>
<reference evidence="4" key="1">
    <citation type="submission" date="2014-08" db="EMBL/GenBank/DDBJ databases">
        <authorList>
            <person name="Edwards T."/>
        </authorList>
    </citation>
    <scope>NUCLEOTIDE SEQUENCE [LARGE SCALE GENOMIC DNA]</scope>
</reference>
<dbReference type="Proteomes" id="UP000182888">
    <property type="component" value="Unassembled WGS sequence"/>
</dbReference>
<dbReference type="InterPro" id="IPR051317">
    <property type="entry name" value="Gfo/Idh/MocA_oxidoreduct"/>
</dbReference>
<accession>A0A0K2W1L2</accession>
<keyword evidence="3" id="KW-0560">Oxidoreductase</keyword>
<dbReference type="EC" id="1.-.-.-" evidence="3"/>
<evidence type="ECO:0000313" key="3">
    <source>
        <dbReference type="EMBL" id="CDX58945.1"/>
    </source>
</evidence>
<dbReference type="AlphaFoldDB" id="A0A0K2W1L2"/>
<feature type="domain" description="GFO/IDH/MocA-like oxidoreductase" evidence="2">
    <location>
        <begin position="162"/>
        <end position="293"/>
    </location>
</feature>
<dbReference type="GO" id="GO:0016491">
    <property type="term" value="F:oxidoreductase activity"/>
    <property type="evidence" value="ECO:0007669"/>
    <property type="project" value="UniProtKB-KW"/>
</dbReference>
<evidence type="ECO:0000313" key="4">
    <source>
        <dbReference type="Proteomes" id="UP000182888"/>
    </source>
</evidence>
<evidence type="ECO:0000259" key="1">
    <source>
        <dbReference type="Pfam" id="PF01408"/>
    </source>
</evidence>
<dbReference type="Pfam" id="PF22725">
    <property type="entry name" value="GFO_IDH_MocA_C3"/>
    <property type="match status" value="1"/>
</dbReference>
<dbReference type="SUPFAM" id="SSF55347">
    <property type="entry name" value="Glyceraldehyde-3-phosphate dehydrogenase-like, C-terminal domain"/>
    <property type="match status" value="1"/>
</dbReference>
<dbReference type="InterPro" id="IPR000683">
    <property type="entry name" value="Gfo/Idh/MocA-like_OxRdtase_N"/>
</dbReference>
<dbReference type="InterPro" id="IPR055170">
    <property type="entry name" value="GFO_IDH_MocA-like_dom"/>
</dbReference>
<evidence type="ECO:0000259" key="2">
    <source>
        <dbReference type="Pfam" id="PF22725"/>
    </source>
</evidence>
<feature type="domain" description="Gfo/Idh/MocA-like oxidoreductase N-terminal" evidence="1">
    <location>
        <begin position="24"/>
        <end position="152"/>
    </location>
</feature>